<dbReference type="PROSITE" id="PS51935">
    <property type="entry name" value="NLPC_P60"/>
    <property type="match status" value="1"/>
</dbReference>
<feature type="compositionally biased region" description="Gly residues" evidence="5">
    <location>
        <begin position="406"/>
        <end position="416"/>
    </location>
</feature>
<evidence type="ECO:0000313" key="8">
    <source>
        <dbReference type="Proteomes" id="UP001501231"/>
    </source>
</evidence>
<evidence type="ECO:0000256" key="3">
    <source>
        <dbReference type="ARBA" id="ARBA00022801"/>
    </source>
</evidence>
<dbReference type="EMBL" id="BAAARW010000016">
    <property type="protein sequence ID" value="GAA2427050.1"/>
    <property type="molecule type" value="Genomic_DNA"/>
</dbReference>
<keyword evidence="8" id="KW-1185">Reference proteome</keyword>
<dbReference type="InterPro" id="IPR023346">
    <property type="entry name" value="Lysozyme-like_dom_sf"/>
</dbReference>
<dbReference type="Proteomes" id="UP001501231">
    <property type="component" value="Unassembled WGS sequence"/>
</dbReference>
<evidence type="ECO:0000259" key="6">
    <source>
        <dbReference type="PROSITE" id="PS51935"/>
    </source>
</evidence>
<evidence type="ECO:0000256" key="2">
    <source>
        <dbReference type="ARBA" id="ARBA00022670"/>
    </source>
</evidence>
<reference evidence="7 8" key="1">
    <citation type="journal article" date="2019" name="Int. J. Syst. Evol. Microbiol.">
        <title>The Global Catalogue of Microorganisms (GCM) 10K type strain sequencing project: providing services to taxonomists for standard genome sequencing and annotation.</title>
        <authorList>
            <consortium name="The Broad Institute Genomics Platform"/>
            <consortium name="The Broad Institute Genome Sequencing Center for Infectious Disease"/>
            <person name="Wu L."/>
            <person name="Ma J."/>
        </authorList>
    </citation>
    <scope>NUCLEOTIDE SEQUENCE [LARGE SCALE GENOMIC DNA]</scope>
    <source>
        <strain evidence="7 8">JCM 3325</strain>
    </source>
</reference>
<comment type="similarity">
    <text evidence="1">Belongs to the peptidase C40 family.</text>
</comment>
<dbReference type="SUPFAM" id="SSF54001">
    <property type="entry name" value="Cysteine proteinases"/>
    <property type="match status" value="1"/>
</dbReference>
<evidence type="ECO:0000256" key="1">
    <source>
        <dbReference type="ARBA" id="ARBA00007074"/>
    </source>
</evidence>
<dbReference type="Gene3D" id="3.90.1720.10">
    <property type="entry name" value="endopeptidase domain like (from Nostoc punctiforme)"/>
    <property type="match status" value="1"/>
</dbReference>
<sequence length="416" mass="43364">MAGLGCLGGIVAVVMVPFLIGGVLSAVLSLGGGSGGMPICSTSVVTGAQQPKASGAANSIPRNYFDLYQRAAAEWNVPWTVLAGIGSVETHHGTLKAAGVLSGENHMGAGGPMQFLQGTFERAKVDGNGDGVTSRYDPADAIFSAAKLLKLHIVRGGSPRRDDGGLKERTLTPEELRRSIHRYNPTPDYSYLNKVLAAQNGYAEGYNLGPDNDAGQGCSPLGVAAAQAGPFGQRIINSAVFYARRDPGKPNPPNWIGRLIPYSWGGGNGKGPSRGIRSDGNDGTMTVGFDCSGLALHAVYQASNGQVTMPRTAGAMFHSNKGVRVPRNQLAPGDLVFFNGYEDPGHMAIFYGEFAGKRWMVEAPQAGDFVKFSEFDTRSNYVGSLRVAPPPGLESPRPPGPRGALSGAGVGGSGAM</sequence>
<dbReference type="Gene3D" id="1.10.530.10">
    <property type="match status" value="1"/>
</dbReference>
<dbReference type="InterPro" id="IPR038765">
    <property type="entry name" value="Papain-like_cys_pep_sf"/>
</dbReference>
<dbReference type="InterPro" id="IPR051794">
    <property type="entry name" value="PG_Endopeptidase_C40"/>
</dbReference>
<dbReference type="Pfam" id="PF00877">
    <property type="entry name" value="NLPC_P60"/>
    <property type="match status" value="1"/>
</dbReference>
<feature type="compositionally biased region" description="Pro residues" evidence="5">
    <location>
        <begin position="388"/>
        <end position="401"/>
    </location>
</feature>
<evidence type="ECO:0000313" key="7">
    <source>
        <dbReference type="EMBL" id="GAA2427050.1"/>
    </source>
</evidence>
<accession>A0ABN3JD50</accession>
<feature type="domain" description="NlpC/P60" evidence="6">
    <location>
        <begin position="242"/>
        <end position="388"/>
    </location>
</feature>
<comment type="caution">
    <text evidence="7">The sequence shown here is derived from an EMBL/GenBank/DDBJ whole genome shotgun (WGS) entry which is preliminary data.</text>
</comment>
<keyword evidence="2" id="KW-0645">Protease</keyword>
<dbReference type="InterPro" id="IPR000064">
    <property type="entry name" value="NLP_P60_dom"/>
</dbReference>
<dbReference type="CDD" id="cd13399">
    <property type="entry name" value="Slt35-like"/>
    <property type="match status" value="1"/>
</dbReference>
<name>A0ABN3JD50_9ACTN</name>
<evidence type="ECO:0000256" key="5">
    <source>
        <dbReference type="SAM" id="MobiDB-lite"/>
    </source>
</evidence>
<dbReference type="PANTHER" id="PTHR47359:SF3">
    <property type="entry name" value="NLP_P60 DOMAIN-CONTAINING PROTEIN-RELATED"/>
    <property type="match status" value="1"/>
</dbReference>
<dbReference type="RefSeq" id="WP_344591308.1">
    <property type="nucleotide sequence ID" value="NZ_BAAARW010000016.1"/>
</dbReference>
<dbReference type="SUPFAM" id="SSF53955">
    <property type="entry name" value="Lysozyme-like"/>
    <property type="match status" value="1"/>
</dbReference>
<protein>
    <submittedName>
        <fullName evidence="7">NlpC/P60 family protein</fullName>
    </submittedName>
</protein>
<organism evidence="7 8">
    <name type="scientific">Actinomadura vinacea</name>
    <dbReference type="NCBI Taxonomy" id="115336"/>
    <lineage>
        <taxon>Bacteria</taxon>
        <taxon>Bacillati</taxon>
        <taxon>Actinomycetota</taxon>
        <taxon>Actinomycetes</taxon>
        <taxon>Streptosporangiales</taxon>
        <taxon>Thermomonosporaceae</taxon>
        <taxon>Actinomadura</taxon>
    </lineage>
</organism>
<keyword evidence="3" id="KW-0378">Hydrolase</keyword>
<evidence type="ECO:0000256" key="4">
    <source>
        <dbReference type="ARBA" id="ARBA00022807"/>
    </source>
</evidence>
<gene>
    <name evidence="7" type="ORF">GCM10010191_44740</name>
</gene>
<keyword evidence="4" id="KW-0788">Thiol protease</keyword>
<proteinExistence type="inferred from homology"/>
<dbReference type="PANTHER" id="PTHR47359">
    <property type="entry name" value="PEPTIDOGLYCAN DL-ENDOPEPTIDASE CWLO"/>
    <property type="match status" value="1"/>
</dbReference>
<feature type="region of interest" description="Disordered" evidence="5">
    <location>
        <begin position="386"/>
        <end position="416"/>
    </location>
</feature>